<proteinExistence type="predicted"/>
<feature type="region of interest" description="Disordered" evidence="1">
    <location>
        <begin position="41"/>
        <end position="67"/>
    </location>
</feature>
<name>A0A919DRI2_9ACTN</name>
<dbReference type="EMBL" id="BNAT01000088">
    <property type="protein sequence ID" value="GHE72474.1"/>
    <property type="molecule type" value="Genomic_DNA"/>
</dbReference>
<dbReference type="AlphaFoldDB" id="A0A919DRI2"/>
<gene>
    <name evidence="3" type="ORF">GCM10017771_96320</name>
</gene>
<reference evidence="3" key="1">
    <citation type="journal article" date="2014" name="Int. J. Syst. Evol. Microbiol.">
        <title>Complete genome sequence of Corynebacterium casei LMG S-19264T (=DSM 44701T), isolated from a smear-ripened cheese.</title>
        <authorList>
            <consortium name="US DOE Joint Genome Institute (JGI-PGF)"/>
            <person name="Walter F."/>
            <person name="Albersmeier A."/>
            <person name="Kalinowski J."/>
            <person name="Ruckert C."/>
        </authorList>
    </citation>
    <scope>NUCLEOTIDE SEQUENCE</scope>
    <source>
        <strain evidence="3">CGMCC 4.7403</strain>
    </source>
</reference>
<keyword evidence="4" id="KW-1185">Reference proteome</keyword>
<organism evidence="3 4">
    <name type="scientific">Streptomyces capitiformicae</name>
    <dbReference type="NCBI Taxonomy" id="2014920"/>
    <lineage>
        <taxon>Bacteria</taxon>
        <taxon>Bacillati</taxon>
        <taxon>Actinomycetota</taxon>
        <taxon>Actinomycetes</taxon>
        <taxon>Kitasatosporales</taxon>
        <taxon>Streptomycetaceae</taxon>
        <taxon>Streptomyces</taxon>
    </lineage>
</organism>
<reference evidence="3" key="2">
    <citation type="submission" date="2020-09" db="EMBL/GenBank/DDBJ databases">
        <authorList>
            <person name="Sun Q."/>
            <person name="Zhou Y."/>
        </authorList>
    </citation>
    <scope>NUCLEOTIDE SEQUENCE</scope>
    <source>
        <strain evidence="3">CGMCC 4.7403</strain>
    </source>
</reference>
<evidence type="ECO:0000256" key="2">
    <source>
        <dbReference type="SAM" id="SignalP"/>
    </source>
</evidence>
<feature type="chain" id="PRO_5036988416" evidence="2">
    <location>
        <begin position="27"/>
        <end position="67"/>
    </location>
</feature>
<evidence type="ECO:0000313" key="3">
    <source>
        <dbReference type="EMBL" id="GHE72474.1"/>
    </source>
</evidence>
<keyword evidence="2" id="KW-0732">Signal</keyword>
<dbReference type="RefSeq" id="WP_189788702.1">
    <property type="nucleotide sequence ID" value="NZ_BNAT01000088.1"/>
</dbReference>
<sequence>MNEQNQVQAVTALAISLAAVSGTVKAACNYAQGNVVRAPEPARLPAAPDRRTVRSSPTTPVPSTVSC</sequence>
<evidence type="ECO:0000256" key="1">
    <source>
        <dbReference type="SAM" id="MobiDB-lite"/>
    </source>
</evidence>
<accession>A0A919DRI2</accession>
<comment type="caution">
    <text evidence="3">The sequence shown here is derived from an EMBL/GenBank/DDBJ whole genome shotgun (WGS) entry which is preliminary data.</text>
</comment>
<dbReference type="Proteomes" id="UP000603227">
    <property type="component" value="Unassembled WGS sequence"/>
</dbReference>
<evidence type="ECO:0000313" key="4">
    <source>
        <dbReference type="Proteomes" id="UP000603227"/>
    </source>
</evidence>
<protein>
    <submittedName>
        <fullName evidence="3">Uncharacterized protein</fullName>
    </submittedName>
</protein>
<feature type="compositionally biased region" description="Low complexity" evidence="1">
    <location>
        <begin position="54"/>
        <end position="67"/>
    </location>
</feature>
<feature type="signal peptide" evidence="2">
    <location>
        <begin position="1"/>
        <end position="26"/>
    </location>
</feature>